<sequence>MHPLTGTHYDAKEKLWSGPNCKEIYNENITLGEVIYDVLSKQPQKVIQIHDISGEKLKAGELLKCAEALTKHLWNFGLRPGDIIGLFANNWTQVTTLMVSSFLAGTPVNALYPGFDKDSVSLIYKVTRPKILFCEVENYQIAKDIIRELQLEAKIFIMNDSDGVPGVGHIKDLLKIKECEIRKDFRYGCHDLNGNDTALIMCSSGTTGTPKGVMCSHRALLNQKVCLTIKRDSVISTFSTMYWISGVLMMLSSLTSGCLRILTTRPFTTDYFLKLIESHQITHFFASGSYMAELCMYADTKRIQSSLRSIDTLLVAGSKIPLAVQEKMNGILACNKRRPGFNVVYGMTELSGILSSNLHYVADSLEGTEGKLLPNNKVKIINKQGQRLGPTEHGEICIWTPYTWKGYFKNSEATGKALKNGWLHTGDIGFFDDKGFLHVCSRDNDVFKSKNFQIYPPLIEDVLYRLRGIAETCIVGVPDMVAANLIACVVVRNKTVEGIRLTAKDVEKHVAANMGSIYHISDGVYFVDSLPKTGSGKVRRSKVLELVMSMKDTALEALE</sequence>
<dbReference type="InterPro" id="IPR042099">
    <property type="entry name" value="ANL_N_sf"/>
</dbReference>
<dbReference type="InterPro" id="IPR000873">
    <property type="entry name" value="AMP-dep_synth/lig_dom"/>
</dbReference>
<dbReference type="Gene3D" id="3.30.300.30">
    <property type="match status" value="1"/>
</dbReference>
<name>A0ABM3USF7_MUSDO</name>
<evidence type="ECO:0000313" key="6">
    <source>
        <dbReference type="RefSeq" id="XP_058976473.1"/>
    </source>
</evidence>
<evidence type="ECO:0000259" key="4">
    <source>
        <dbReference type="Pfam" id="PF13193"/>
    </source>
</evidence>
<dbReference type="InterPro" id="IPR020845">
    <property type="entry name" value="AMP-binding_CS"/>
</dbReference>
<dbReference type="SUPFAM" id="SSF56801">
    <property type="entry name" value="Acetyl-CoA synthetase-like"/>
    <property type="match status" value="1"/>
</dbReference>
<dbReference type="Pfam" id="PF13193">
    <property type="entry name" value="AMP-binding_C"/>
    <property type="match status" value="1"/>
</dbReference>
<evidence type="ECO:0000256" key="2">
    <source>
        <dbReference type="ARBA" id="ARBA00023140"/>
    </source>
</evidence>
<comment type="subcellular location">
    <subcellularLocation>
        <location evidence="1">Peroxisome</location>
    </subcellularLocation>
</comment>
<dbReference type="RefSeq" id="XP_058976473.1">
    <property type="nucleotide sequence ID" value="XM_059120490.1"/>
</dbReference>
<accession>A0ABM3USF7</accession>
<dbReference type="PANTHER" id="PTHR24096">
    <property type="entry name" value="LONG-CHAIN-FATTY-ACID--COA LIGASE"/>
    <property type="match status" value="1"/>
</dbReference>
<dbReference type="PROSITE" id="PS00455">
    <property type="entry name" value="AMP_BINDING"/>
    <property type="match status" value="1"/>
</dbReference>
<dbReference type="InterPro" id="IPR025110">
    <property type="entry name" value="AMP-bd_C"/>
</dbReference>
<dbReference type="PANTHER" id="PTHR24096:SF353">
    <property type="entry name" value="GH16244P-RELATED"/>
    <property type="match status" value="1"/>
</dbReference>
<protein>
    <submittedName>
        <fullName evidence="6">2-succinylbenzoate--CoA ligase-like</fullName>
    </submittedName>
</protein>
<evidence type="ECO:0000313" key="5">
    <source>
        <dbReference type="Proteomes" id="UP001652621"/>
    </source>
</evidence>
<dbReference type="Pfam" id="PF00501">
    <property type="entry name" value="AMP-binding"/>
    <property type="match status" value="1"/>
</dbReference>
<feature type="domain" description="AMP-dependent synthetase/ligase" evidence="3">
    <location>
        <begin position="41"/>
        <end position="408"/>
    </location>
</feature>
<dbReference type="Proteomes" id="UP001652621">
    <property type="component" value="Unplaced"/>
</dbReference>
<keyword evidence="2" id="KW-0576">Peroxisome</keyword>
<evidence type="ECO:0000259" key="3">
    <source>
        <dbReference type="Pfam" id="PF00501"/>
    </source>
</evidence>
<proteinExistence type="predicted"/>
<dbReference type="InterPro" id="IPR045851">
    <property type="entry name" value="AMP-bd_C_sf"/>
</dbReference>
<gene>
    <name evidence="6" type="primary">LOC131801632</name>
</gene>
<dbReference type="GeneID" id="131801632"/>
<keyword evidence="5" id="KW-1185">Reference proteome</keyword>
<evidence type="ECO:0000256" key="1">
    <source>
        <dbReference type="ARBA" id="ARBA00004275"/>
    </source>
</evidence>
<reference evidence="6" key="1">
    <citation type="submission" date="2025-08" db="UniProtKB">
        <authorList>
            <consortium name="RefSeq"/>
        </authorList>
    </citation>
    <scope>IDENTIFICATION</scope>
    <source>
        <strain evidence="6">Aabys</strain>
        <tissue evidence="6">Whole body</tissue>
    </source>
</reference>
<organism evidence="5 6">
    <name type="scientific">Musca domestica</name>
    <name type="common">House fly</name>
    <dbReference type="NCBI Taxonomy" id="7370"/>
    <lineage>
        <taxon>Eukaryota</taxon>
        <taxon>Metazoa</taxon>
        <taxon>Ecdysozoa</taxon>
        <taxon>Arthropoda</taxon>
        <taxon>Hexapoda</taxon>
        <taxon>Insecta</taxon>
        <taxon>Pterygota</taxon>
        <taxon>Neoptera</taxon>
        <taxon>Endopterygota</taxon>
        <taxon>Diptera</taxon>
        <taxon>Brachycera</taxon>
        <taxon>Muscomorpha</taxon>
        <taxon>Muscoidea</taxon>
        <taxon>Muscidae</taxon>
        <taxon>Musca</taxon>
    </lineage>
</organism>
<dbReference type="Gene3D" id="3.40.50.12780">
    <property type="entry name" value="N-terminal domain of ligase-like"/>
    <property type="match status" value="1"/>
</dbReference>
<feature type="domain" description="AMP-binding enzyme C-terminal" evidence="4">
    <location>
        <begin position="459"/>
        <end position="537"/>
    </location>
</feature>